<dbReference type="Proteomes" id="UP000258309">
    <property type="component" value="Unassembled WGS sequence"/>
</dbReference>
<dbReference type="Pfam" id="PF01522">
    <property type="entry name" value="Polysacc_deac_1"/>
    <property type="match status" value="1"/>
</dbReference>
<protein>
    <recommendedName>
        <fullName evidence="1">NodB homology domain-containing protein</fullName>
    </recommendedName>
</protein>
<dbReference type="OMA" id="HILRMHE"/>
<dbReference type="STRING" id="5539.A0A3E2H1W4"/>
<evidence type="ECO:0000259" key="1">
    <source>
        <dbReference type="PROSITE" id="PS51677"/>
    </source>
</evidence>
<proteinExistence type="predicted"/>
<accession>A0A3E2H1W4</accession>
<feature type="non-terminal residue" evidence="2">
    <location>
        <position position="274"/>
    </location>
</feature>
<dbReference type="EMBL" id="NCSJ02000211">
    <property type="protein sequence ID" value="RFU27345.1"/>
    <property type="molecule type" value="Genomic_DNA"/>
</dbReference>
<dbReference type="CDD" id="cd10938">
    <property type="entry name" value="CE4_HpPgdA_like"/>
    <property type="match status" value="1"/>
</dbReference>
<dbReference type="GO" id="GO:0005975">
    <property type="term" value="P:carbohydrate metabolic process"/>
    <property type="evidence" value="ECO:0007669"/>
    <property type="project" value="InterPro"/>
</dbReference>
<feature type="non-terminal residue" evidence="2">
    <location>
        <position position="1"/>
    </location>
</feature>
<dbReference type="PANTHER" id="PTHR47561:SF1">
    <property type="entry name" value="POLYSACCHARIDE DEACETYLASE FAMILY PROTEIN (AFU_ORTHOLOGUE AFUA_6G05030)"/>
    <property type="match status" value="1"/>
</dbReference>
<gene>
    <name evidence="2" type="ORF">B7463_g9005</name>
</gene>
<feature type="domain" description="NodB homology" evidence="1">
    <location>
        <begin position="1"/>
        <end position="274"/>
    </location>
</feature>
<dbReference type="SUPFAM" id="SSF88713">
    <property type="entry name" value="Glycoside hydrolase/deacetylase"/>
    <property type="match status" value="1"/>
</dbReference>
<organism evidence="2 3">
    <name type="scientific">Scytalidium lignicola</name>
    <name type="common">Hyphomycete</name>
    <dbReference type="NCBI Taxonomy" id="5539"/>
    <lineage>
        <taxon>Eukaryota</taxon>
        <taxon>Fungi</taxon>
        <taxon>Dikarya</taxon>
        <taxon>Ascomycota</taxon>
        <taxon>Pezizomycotina</taxon>
        <taxon>Leotiomycetes</taxon>
        <taxon>Leotiomycetes incertae sedis</taxon>
        <taxon>Scytalidium</taxon>
    </lineage>
</organism>
<dbReference type="GO" id="GO:0016810">
    <property type="term" value="F:hydrolase activity, acting on carbon-nitrogen (but not peptide) bonds"/>
    <property type="evidence" value="ECO:0007669"/>
    <property type="project" value="InterPro"/>
</dbReference>
<dbReference type="InterPro" id="IPR037950">
    <property type="entry name" value="PgdA-like"/>
</dbReference>
<dbReference type="Gene3D" id="3.20.20.370">
    <property type="entry name" value="Glycoside hydrolase/deacetylase"/>
    <property type="match status" value="1"/>
</dbReference>
<dbReference type="AlphaFoldDB" id="A0A3E2H1W4"/>
<dbReference type="OrthoDB" id="3162524at2759"/>
<keyword evidence="3" id="KW-1185">Reference proteome</keyword>
<dbReference type="InterPro" id="IPR011330">
    <property type="entry name" value="Glyco_hydro/deAcase_b/a-brl"/>
</dbReference>
<evidence type="ECO:0000313" key="2">
    <source>
        <dbReference type="EMBL" id="RFU27345.1"/>
    </source>
</evidence>
<reference evidence="2 3" key="1">
    <citation type="submission" date="2018-05" db="EMBL/GenBank/DDBJ databases">
        <title>Draft genome sequence of Scytalidium lignicola DSM 105466, a ubiquitous saprotrophic fungus.</title>
        <authorList>
            <person name="Buettner E."/>
            <person name="Gebauer A.M."/>
            <person name="Hofrichter M."/>
            <person name="Liers C."/>
            <person name="Kellner H."/>
        </authorList>
    </citation>
    <scope>NUCLEOTIDE SEQUENCE [LARGE SCALE GENOMIC DNA]</scope>
    <source>
        <strain evidence="2 3">DSM 105466</strain>
    </source>
</reference>
<sequence>MSRGIFGATVGIDRLLEMYEKYNIKATWFVPGHTAESFPVRVRKIHDKGHELGLHGYSHELLPDLTVQQQHDVMVKSIDVIKKITGKSPKGYTAPGWQVSKELLPMLKQYGLEYDHSLMHHDTQPYWAPFEISGVYTNFKVHKDASEWMHPMSKMNKTPSKIVEIPSNWHLDDWPALHFSFSGGMSPNGFVDPYVLERLWCDQFDYAYRQYDSFIFPMSIHPQVSGEPQNILMHERIIEHINKHEGVEWMTFGQMADEFKSGAIKGHVVDVDAY</sequence>
<dbReference type="PANTHER" id="PTHR47561">
    <property type="entry name" value="POLYSACCHARIDE DEACETYLASE FAMILY PROTEIN (AFU_ORTHOLOGUE AFUA_6G05030)"/>
    <property type="match status" value="1"/>
</dbReference>
<dbReference type="PROSITE" id="PS51677">
    <property type="entry name" value="NODB"/>
    <property type="match status" value="1"/>
</dbReference>
<dbReference type="InterPro" id="IPR002509">
    <property type="entry name" value="NODB_dom"/>
</dbReference>
<evidence type="ECO:0000313" key="3">
    <source>
        <dbReference type="Proteomes" id="UP000258309"/>
    </source>
</evidence>
<comment type="caution">
    <text evidence="2">The sequence shown here is derived from an EMBL/GenBank/DDBJ whole genome shotgun (WGS) entry which is preliminary data.</text>
</comment>
<name>A0A3E2H1W4_SCYLI</name>